<sequence>MLNNNNTMEMVASLSHPFHCPLRLRYKRSSNISQPSLLQSNRLSFSIVPKGFRPSHFALALFRRHSHLLAFSSKLVLCFWNATSASTAYKLGFNQLDIRSIILLSYCRPTFLIVHTFYILFRACKEPFVGCSTYKQAVLWNSYNSTLHGASCIPRKHVCVPWYDYLQEFNQTVVHKQAKASRPVVVRSELAGTGIPDSAYTLSDITLGSKVRGIGFYAVTAIAAIFLIVLMIAQHPFVLLFDQYRRKAQFSIAKIWASLTVAPFFKIEYERLENLPPPDVPAVYVSNHQSFLDIYTLLTLGRSFKFISKTGIFLFPIIGWAMLMLGVIPLKRMDSRSQMECLKRCMDLLKKGASVFFFPEGTRSKDGKLCAFKKGAFSVAAKVGVPVVPITLIGTGKIMPAGLEGILNPGSVKVIIHKPIEGSDAAVLCNEARNAIADALQHQG</sequence>
<gene>
    <name evidence="5" type="ORF">POTOM_025838</name>
</gene>
<evidence type="ECO:0000256" key="1">
    <source>
        <dbReference type="ARBA" id="ARBA00022679"/>
    </source>
</evidence>
<dbReference type="EMBL" id="JAAWWB010000012">
    <property type="protein sequence ID" value="KAG6770166.1"/>
    <property type="molecule type" value="Genomic_DNA"/>
</dbReference>
<name>A0A8X8CNZ5_POPTO</name>
<keyword evidence="6" id="KW-1185">Reference proteome</keyword>
<keyword evidence="3" id="KW-1133">Transmembrane helix</keyword>
<comment type="caution">
    <text evidence="5">The sequence shown here is derived from an EMBL/GenBank/DDBJ whole genome shotgun (WGS) entry which is preliminary data.</text>
</comment>
<dbReference type="SMART" id="SM00563">
    <property type="entry name" value="PlsC"/>
    <property type="match status" value="1"/>
</dbReference>
<dbReference type="InterPro" id="IPR002123">
    <property type="entry name" value="Plipid/glycerol_acylTrfase"/>
</dbReference>
<dbReference type="PANTHER" id="PTHR10434">
    <property type="entry name" value="1-ACYL-SN-GLYCEROL-3-PHOSPHATE ACYLTRANSFERASE"/>
    <property type="match status" value="1"/>
</dbReference>
<proteinExistence type="predicted"/>
<dbReference type="OrthoDB" id="417078at2759"/>
<evidence type="ECO:0000313" key="6">
    <source>
        <dbReference type="Proteomes" id="UP000886885"/>
    </source>
</evidence>
<accession>A0A8X8CNZ5</accession>
<keyword evidence="1" id="KW-0808">Transferase</keyword>
<feature type="transmembrane region" description="Helical" evidence="3">
    <location>
        <begin position="312"/>
        <end position="330"/>
    </location>
</feature>
<keyword evidence="3" id="KW-0472">Membrane</keyword>
<dbReference type="CDD" id="cd07989">
    <property type="entry name" value="LPLAT_AGPAT-like"/>
    <property type="match status" value="1"/>
</dbReference>
<keyword evidence="2" id="KW-0012">Acyltransferase</keyword>
<evidence type="ECO:0000256" key="2">
    <source>
        <dbReference type="ARBA" id="ARBA00023315"/>
    </source>
</evidence>
<feature type="domain" description="Phospholipid/glycerol acyltransferase" evidence="4">
    <location>
        <begin position="282"/>
        <end position="395"/>
    </location>
</feature>
<protein>
    <recommendedName>
        <fullName evidence="4">Phospholipid/glycerol acyltransferase domain-containing protein</fullName>
    </recommendedName>
</protein>
<keyword evidence="3" id="KW-0812">Transmembrane</keyword>
<dbReference type="GO" id="GO:0006654">
    <property type="term" value="P:phosphatidic acid biosynthetic process"/>
    <property type="evidence" value="ECO:0007669"/>
    <property type="project" value="TreeGrafter"/>
</dbReference>
<dbReference type="Proteomes" id="UP000886885">
    <property type="component" value="Chromosome 6D"/>
</dbReference>
<reference evidence="5" key="1">
    <citation type="journal article" date="2020" name="bioRxiv">
        <title>Hybrid origin of Populus tomentosa Carr. identified through genome sequencing and phylogenomic analysis.</title>
        <authorList>
            <person name="An X."/>
            <person name="Gao K."/>
            <person name="Chen Z."/>
            <person name="Li J."/>
            <person name="Yang X."/>
            <person name="Yang X."/>
            <person name="Zhou J."/>
            <person name="Guo T."/>
            <person name="Zhao T."/>
            <person name="Huang S."/>
            <person name="Miao D."/>
            <person name="Khan W.U."/>
            <person name="Rao P."/>
            <person name="Ye M."/>
            <person name="Lei B."/>
            <person name="Liao W."/>
            <person name="Wang J."/>
            <person name="Ji L."/>
            <person name="Li Y."/>
            <person name="Guo B."/>
            <person name="Mustafa N.S."/>
            <person name="Li S."/>
            <person name="Yun Q."/>
            <person name="Keller S.R."/>
            <person name="Mao J."/>
            <person name="Zhang R."/>
            <person name="Strauss S.H."/>
        </authorList>
    </citation>
    <scope>NUCLEOTIDE SEQUENCE</scope>
    <source>
        <strain evidence="5">GM15</strain>
        <tissue evidence="5">Leaf</tissue>
    </source>
</reference>
<dbReference type="PANTHER" id="PTHR10434:SF60">
    <property type="entry name" value="1-ACYL-SN-GLYCEROL-3-PHOSPHATE ACYLTRANSFERASE LPAT1, CHLOROPLASTIC"/>
    <property type="match status" value="1"/>
</dbReference>
<dbReference type="Pfam" id="PF01553">
    <property type="entry name" value="Acyltransferase"/>
    <property type="match status" value="1"/>
</dbReference>
<dbReference type="AlphaFoldDB" id="A0A8X8CNZ5"/>
<dbReference type="GO" id="GO:0003841">
    <property type="term" value="F:1-acylglycerol-3-phosphate O-acyltransferase activity"/>
    <property type="evidence" value="ECO:0007669"/>
    <property type="project" value="TreeGrafter"/>
</dbReference>
<evidence type="ECO:0000259" key="4">
    <source>
        <dbReference type="SMART" id="SM00563"/>
    </source>
</evidence>
<feature type="transmembrane region" description="Helical" evidence="3">
    <location>
        <begin position="214"/>
        <end position="233"/>
    </location>
</feature>
<evidence type="ECO:0000256" key="3">
    <source>
        <dbReference type="SAM" id="Phobius"/>
    </source>
</evidence>
<organism evidence="5 6">
    <name type="scientific">Populus tomentosa</name>
    <name type="common">Chinese white poplar</name>
    <dbReference type="NCBI Taxonomy" id="118781"/>
    <lineage>
        <taxon>Eukaryota</taxon>
        <taxon>Viridiplantae</taxon>
        <taxon>Streptophyta</taxon>
        <taxon>Embryophyta</taxon>
        <taxon>Tracheophyta</taxon>
        <taxon>Spermatophyta</taxon>
        <taxon>Magnoliopsida</taxon>
        <taxon>eudicotyledons</taxon>
        <taxon>Gunneridae</taxon>
        <taxon>Pentapetalae</taxon>
        <taxon>rosids</taxon>
        <taxon>fabids</taxon>
        <taxon>Malpighiales</taxon>
        <taxon>Salicaceae</taxon>
        <taxon>Saliceae</taxon>
        <taxon>Populus</taxon>
    </lineage>
</organism>
<evidence type="ECO:0000313" key="5">
    <source>
        <dbReference type="EMBL" id="KAG6770166.1"/>
    </source>
</evidence>